<name>A0ABW2ZEN9_9SPHI</name>
<accession>A0ABW2ZEN9</accession>
<dbReference type="InterPro" id="IPR006626">
    <property type="entry name" value="PbH1"/>
</dbReference>
<keyword evidence="3" id="KW-1185">Reference proteome</keyword>
<dbReference type="InterPro" id="IPR007742">
    <property type="entry name" value="NosD_dom"/>
</dbReference>
<dbReference type="InterPro" id="IPR011050">
    <property type="entry name" value="Pectin_lyase_fold/virulence"/>
</dbReference>
<evidence type="ECO:0000313" key="2">
    <source>
        <dbReference type="EMBL" id="MFD0764655.1"/>
    </source>
</evidence>
<dbReference type="EMBL" id="JBHTIA010000003">
    <property type="protein sequence ID" value="MFD0764655.1"/>
    <property type="molecule type" value="Genomic_DNA"/>
</dbReference>
<proteinExistence type="predicted"/>
<gene>
    <name evidence="2" type="ORF">ACFQZI_07300</name>
</gene>
<dbReference type="Pfam" id="PF05048">
    <property type="entry name" value="NosD"/>
    <property type="match status" value="1"/>
</dbReference>
<evidence type="ECO:0000313" key="3">
    <source>
        <dbReference type="Proteomes" id="UP001597073"/>
    </source>
</evidence>
<dbReference type="Proteomes" id="UP001597073">
    <property type="component" value="Unassembled WGS sequence"/>
</dbReference>
<dbReference type="RefSeq" id="WP_377140449.1">
    <property type="nucleotide sequence ID" value="NZ_JBHTIA010000003.1"/>
</dbReference>
<sequence>MLNILHRYTALLILILITTDVVAQSKTFKRVSIIAYGAKSNADFDNAKAITDAINHADTIVIPKGNFKIGKQVYIRKKNNKTIIATGSTVINSDDLAGSFFFENCNNITIKGGTWARQRMPDVIGKTGKEHTFTFETCKNITIKNAFINGSPQMGISLMNVITANIIGNQIQNCFRDGIYAHYSVNLKYLNNKLNNIKDDAMSVHDYGIAGQKKVLLANGYKQAGHVVVSGNVTTNTYQGFSSIGCIDVKITNNKFRNTVNAGIAVFNTEHLFPGHTSRAQKILVSKNTLFGNGYSQFIINKMYDNLGQLSSGRCAIYIAVNDKEDFIRHPLSRIKDVFVTGNTVDSCAVNGVYLAQIDGLTLKNNSFSRCNLVKNAYTYKTIEVNACTGKTILKNIVR</sequence>
<dbReference type="SUPFAM" id="SSF51126">
    <property type="entry name" value="Pectin lyase-like"/>
    <property type="match status" value="1"/>
</dbReference>
<reference evidence="3" key="1">
    <citation type="journal article" date="2019" name="Int. J. Syst. Evol. Microbiol.">
        <title>The Global Catalogue of Microorganisms (GCM) 10K type strain sequencing project: providing services to taxonomists for standard genome sequencing and annotation.</title>
        <authorList>
            <consortium name="The Broad Institute Genomics Platform"/>
            <consortium name="The Broad Institute Genome Sequencing Center for Infectious Disease"/>
            <person name="Wu L."/>
            <person name="Ma J."/>
        </authorList>
    </citation>
    <scope>NUCLEOTIDE SEQUENCE [LARGE SCALE GENOMIC DNA]</scope>
    <source>
        <strain evidence="3">CCUG 60742</strain>
    </source>
</reference>
<organism evidence="2 3">
    <name type="scientific">Mucilaginibacter lutimaris</name>
    <dbReference type="NCBI Taxonomy" id="931629"/>
    <lineage>
        <taxon>Bacteria</taxon>
        <taxon>Pseudomonadati</taxon>
        <taxon>Bacteroidota</taxon>
        <taxon>Sphingobacteriia</taxon>
        <taxon>Sphingobacteriales</taxon>
        <taxon>Sphingobacteriaceae</taxon>
        <taxon>Mucilaginibacter</taxon>
    </lineage>
</organism>
<dbReference type="Gene3D" id="2.160.20.10">
    <property type="entry name" value="Single-stranded right-handed beta-helix, Pectin lyase-like"/>
    <property type="match status" value="2"/>
</dbReference>
<evidence type="ECO:0000259" key="1">
    <source>
        <dbReference type="Pfam" id="PF05048"/>
    </source>
</evidence>
<dbReference type="InterPro" id="IPR012334">
    <property type="entry name" value="Pectin_lyas_fold"/>
</dbReference>
<comment type="caution">
    <text evidence="2">The sequence shown here is derived from an EMBL/GenBank/DDBJ whole genome shotgun (WGS) entry which is preliminary data.</text>
</comment>
<protein>
    <submittedName>
        <fullName evidence="2">NosD domain-containing protein</fullName>
    </submittedName>
</protein>
<dbReference type="SMART" id="SM00710">
    <property type="entry name" value="PbH1"/>
    <property type="match status" value="6"/>
</dbReference>
<feature type="domain" description="Periplasmic copper-binding protein NosD beta helix" evidence="1">
    <location>
        <begin position="60"/>
        <end position="296"/>
    </location>
</feature>